<keyword evidence="3" id="KW-1185">Reference proteome</keyword>
<accession>A0A9P7DXW8</accession>
<protein>
    <submittedName>
        <fullName evidence="2">Uncharacterized protein</fullName>
    </submittedName>
</protein>
<sequence length="188" mass="21353">MPHPIIHKTLEAKLAAAREEHSCYYARNRDRILKNWRELCSSNSKESRAARKFSRDISKAVEKALCCGDKDESESDTGSKESDSQDSDDDKNSLNFKMKLNISNRYDLPECLCIIKEIKDEMLVKINNSCNFAHGILCAYVKNTVSCFLRTVLVYLEDIQYLALYGGAPDLTLAHSMGELMYQKGIKV</sequence>
<dbReference type="Proteomes" id="UP000807769">
    <property type="component" value="Unassembled WGS sequence"/>
</dbReference>
<organism evidence="2 3">
    <name type="scientific">Suillus subaureus</name>
    <dbReference type="NCBI Taxonomy" id="48587"/>
    <lineage>
        <taxon>Eukaryota</taxon>
        <taxon>Fungi</taxon>
        <taxon>Dikarya</taxon>
        <taxon>Basidiomycota</taxon>
        <taxon>Agaricomycotina</taxon>
        <taxon>Agaricomycetes</taxon>
        <taxon>Agaricomycetidae</taxon>
        <taxon>Boletales</taxon>
        <taxon>Suillineae</taxon>
        <taxon>Suillaceae</taxon>
        <taxon>Suillus</taxon>
    </lineage>
</organism>
<gene>
    <name evidence="2" type="ORF">BJ212DRAFT_1303887</name>
</gene>
<evidence type="ECO:0000313" key="2">
    <source>
        <dbReference type="EMBL" id="KAG1805820.1"/>
    </source>
</evidence>
<name>A0A9P7DXW8_9AGAM</name>
<dbReference type="AlphaFoldDB" id="A0A9P7DXW8"/>
<dbReference type="GeneID" id="64627522"/>
<comment type="caution">
    <text evidence="2">The sequence shown here is derived from an EMBL/GenBank/DDBJ whole genome shotgun (WGS) entry which is preliminary data.</text>
</comment>
<dbReference type="EMBL" id="JABBWG010000050">
    <property type="protein sequence ID" value="KAG1805820.1"/>
    <property type="molecule type" value="Genomic_DNA"/>
</dbReference>
<feature type="region of interest" description="Disordered" evidence="1">
    <location>
        <begin position="68"/>
        <end position="91"/>
    </location>
</feature>
<evidence type="ECO:0000256" key="1">
    <source>
        <dbReference type="SAM" id="MobiDB-lite"/>
    </source>
</evidence>
<evidence type="ECO:0000313" key="3">
    <source>
        <dbReference type="Proteomes" id="UP000807769"/>
    </source>
</evidence>
<reference evidence="2" key="1">
    <citation type="journal article" date="2020" name="New Phytol.">
        <title>Comparative genomics reveals dynamic genome evolution in host specialist ectomycorrhizal fungi.</title>
        <authorList>
            <person name="Lofgren L.A."/>
            <person name="Nguyen N.H."/>
            <person name="Vilgalys R."/>
            <person name="Ruytinx J."/>
            <person name="Liao H.L."/>
            <person name="Branco S."/>
            <person name="Kuo A."/>
            <person name="LaButti K."/>
            <person name="Lipzen A."/>
            <person name="Andreopoulos W."/>
            <person name="Pangilinan J."/>
            <person name="Riley R."/>
            <person name="Hundley H."/>
            <person name="Na H."/>
            <person name="Barry K."/>
            <person name="Grigoriev I.V."/>
            <person name="Stajich J.E."/>
            <person name="Kennedy P.G."/>
        </authorList>
    </citation>
    <scope>NUCLEOTIDE SEQUENCE</scope>
    <source>
        <strain evidence="2">MN1</strain>
    </source>
</reference>
<dbReference type="OrthoDB" id="2670039at2759"/>
<proteinExistence type="predicted"/>
<dbReference type="RefSeq" id="XP_041187461.1">
    <property type="nucleotide sequence ID" value="XM_041333505.1"/>
</dbReference>